<comment type="caution">
    <text evidence="1">The sequence shown here is derived from an EMBL/GenBank/DDBJ whole genome shotgun (WGS) entry which is preliminary data.</text>
</comment>
<organism evidence="1">
    <name type="scientific">marine sediment metagenome</name>
    <dbReference type="NCBI Taxonomy" id="412755"/>
    <lineage>
        <taxon>unclassified sequences</taxon>
        <taxon>metagenomes</taxon>
        <taxon>ecological metagenomes</taxon>
    </lineage>
</organism>
<dbReference type="AlphaFoldDB" id="X0SKN5"/>
<proteinExistence type="predicted"/>
<dbReference type="EMBL" id="BARS01004654">
    <property type="protein sequence ID" value="GAF81574.1"/>
    <property type="molecule type" value="Genomic_DNA"/>
</dbReference>
<name>X0SKN5_9ZZZZ</name>
<reference evidence="1" key="1">
    <citation type="journal article" date="2014" name="Front. Microbiol.">
        <title>High frequency of phylogenetically diverse reductive dehalogenase-homologous genes in deep subseafloor sedimentary metagenomes.</title>
        <authorList>
            <person name="Kawai M."/>
            <person name="Futagami T."/>
            <person name="Toyoda A."/>
            <person name="Takaki Y."/>
            <person name="Nishi S."/>
            <person name="Hori S."/>
            <person name="Arai W."/>
            <person name="Tsubouchi T."/>
            <person name="Morono Y."/>
            <person name="Uchiyama I."/>
            <person name="Ito T."/>
            <person name="Fujiyama A."/>
            <person name="Inagaki F."/>
            <person name="Takami H."/>
        </authorList>
    </citation>
    <scope>NUCLEOTIDE SEQUENCE</scope>
    <source>
        <strain evidence="1">Expedition CK06-06</strain>
    </source>
</reference>
<evidence type="ECO:0000313" key="1">
    <source>
        <dbReference type="EMBL" id="GAF81574.1"/>
    </source>
</evidence>
<sequence length="37" mass="4347">MEEKSIEKGQVYLQKRALTLLEEARLIVITDDESLQR</sequence>
<feature type="non-terminal residue" evidence="1">
    <location>
        <position position="37"/>
    </location>
</feature>
<accession>X0SKN5</accession>
<protein>
    <submittedName>
        <fullName evidence="1">Uncharacterized protein</fullName>
    </submittedName>
</protein>
<gene>
    <name evidence="1" type="ORF">S01H1_09109</name>
</gene>